<keyword evidence="3" id="KW-1185">Reference proteome</keyword>
<dbReference type="SUPFAM" id="SSF55277">
    <property type="entry name" value="GYF domain"/>
    <property type="match status" value="1"/>
</dbReference>
<protein>
    <recommendedName>
        <fullName evidence="1">GYF domain-containing protein</fullName>
    </recommendedName>
</protein>
<name>A0A6A2WPY0_HIBSY</name>
<accession>A0A6A2WPY0</accession>
<evidence type="ECO:0000313" key="2">
    <source>
        <dbReference type="EMBL" id="KAE8662872.1"/>
    </source>
</evidence>
<dbReference type="EMBL" id="VEPZ02001693">
    <property type="protein sequence ID" value="KAE8662872.1"/>
    <property type="molecule type" value="Genomic_DNA"/>
</dbReference>
<dbReference type="PROSITE" id="PS50829">
    <property type="entry name" value="GYF"/>
    <property type="match status" value="1"/>
</dbReference>
<gene>
    <name evidence="2" type="ORF">F3Y22_tig00113124pilonHSYRG00275</name>
</gene>
<evidence type="ECO:0000259" key="1">
    <source>
        <dbReference type="PROSITE" id="PS50829"/>
    </source>
</evidence>
<reference evidence="2" key="1">
    <citation type="submission" date="2019-09" db="EMBL/GenBank/DDBJ databases">
        <title>Draft genome information of white flower Hibiscus syriacus.</title>
        <authorList>
            <person name="Kim Y.-M."/>
        </authorList>
    </citation>
    <scope>NUCLEOTIDE SEQUENCE [LARGE SCALE GENOMIC DNA]</scope>
    <source>
        <strain evidence="2">YM2019G1</strain>
    </source>
</reference>
<comment type="caution">
    <text evidence="2">The sequence shown here is derived from an EMBL/GenBank/DDBJ whole genome shotgun (WGS) entry which is preliminary data.</text>
</comment>
<organism evidence="2 3">
    <name type="scientific">Hibiscus syriacus</name>
    <name type="common">Rose of Sharon</name>
    <dbReference type="NCBI Taxonomy" id="106335"/>
    <lineage>
        <taxon>Eukaryota</taxon>
        <taxon>Viridiplantae</taxon>
        <taxon>Streptophyta</taxon>
        <taxon>Embryophyta</taxon>
        <taxon>Tracheophyta</taxon>
        <taxon>Spermatophyta</taxon>
        <taxon>Magnoliopsida</taxon>
        <taxon>eudicotyledons</taxon>
        <taxon>Gunneridae</taxon>
        <taxon>Pentapetalae</taxon>
        <taxon>rosids</taxon>
        <taxon>malvids</taxon>
        <taxon>Malvales</taxon>
        <taxon>Malvaceae</taxon>
        <taxon>Malvoideae</taxon>
        <taxon>Hibiscus</taxon>
    </lineage>
</organism>
<dbReference type="InterPro" id="IPR035445">
    <property type="entry name" value="GYF-like_dom_sf"/>
</dbReference>
<feature type="domain" description="GYF" evidence="1">
    <location>
        <begin position="258"/>
        <end position="312"/>
    </location>
</feature>
<sequence length="421" mass="47689">MQHEFAIMEIALRIRDRIAILLLVNCSSVVPLTRTCRKLRVCSLTSWTLAYRKVGTYVAHVRRPRIMCYTCTYSLCKNCTKDADYVNVRGNKGFCGLCTRTIMMIESTALGTMEMVQVDFDDQTSWEYLFNTYWILLKEKLSLSLSELIKAKKPWKEIAKGASLERSFEDLGASYSKRRKTMKPQKFLNKVEPLEAENSFVMEGTPLLDVKGHTKEFSLLLNVKEKGGDVLSDIRSRESSITLHSTETELSVNNMETDKIWHYQDPLGKIHGPFPMAMLQRWKMSGFFPPDLRIWRTSERQEDSILLTDALAARYSQLQQLFHKTCVLAKDVMFTPNDGYQNRVGDVRESWDLNVDQMESKQVEGSSNSMQNDASGHCCGNIESTKGKELGSQSSCTAPLDIVPSNAVQSGSPATRGFCEG</sequence>
<evidence type="ECO:0000313" key="3">
    <source>
        <dbReference type="Proteomes" id="UP000436088"/>
    </source>
</evidence>
<dbReference type="AlphaFoldDB" id="A0A6A2WPY0"/>
<dbReference type="Proteomes" id="UP000436088">
    <property type="component" value="Unassembled WGS sequence"/>
</dbReference>
<dbReference type="SMART" id="SM00444">
    <property type="entry name" value="GYF"/>
    <property type="match status" value="1"/>
</dbReference>
<dbReference type="PANTHER" id="PTHR46695:SF4">
    <property type="entry name" value="ZINC FINGER CCCH DOMAIN-CONTAINING PROTEIN 44"/>
    <property type="match status" value="1"/>
</dbReference>
<dbReference type="PANTHER" id="PTHR46695">
    <property type="entry name" value="ZINC FINGER CCCH DOMAIN-CONTAINING PROTEIN 44-RELATED"/>
    <property type="match status" value="1"/>
</dbReference>
<dbReference type="CDD" id="cd00072">
    <property type="entry name" value="GYF"/>
    <property type="match status" value="1"/>
</dbReference>
<proteinExistence type="predicted"/>
<dbReference type="Pfam" id="PF02213">
    <property type="entry name" value="GYF"/>
    <property type="match status" value="1"/>
</dbReference>
<dbReference type="Gene3D" id="3.30.1490.40">
    <property type="match status" value="1"/>
</dbReference>
<dbReference type="InterPro" id="IPR003169">
    <property type="entry name" value="GYF"/>
</dbReference>